<dbReference type="Proteomes" id="UP001499989">
    <property type="component" value="Unassembled WGS sequence"/>
</dbReference>
<evidence type="ECO:0000313" key="3">
    <source>
        <dbReference type="EMBL" id="GAA2683168.1"/>
    </source>
</evidence>
<keyword evidence="2" id="KW-0472">Membrane</keyword>
<evidence type="ECO:0000313" key="4">
    <source>
        <dbReference type="Proteomes" id="UP001499989"/>
    </source>
</evidence>
<dbReference type="EMBL" id="BAAASK010000007">
    <property type="protein sequence ID" value="GAA2683168.1"/>
    <property type="molecule type" value="Genomic_DNA"/>
</dbReference>
<proteinExistence type="predicted"/>
<protein>
    <submittedName>
        <fullName evidence="3">Uncharacterized protein</fullName>
    </submittedName>
</protein>
<feature type="transmembrane region" description="Helical" evidence="2">
    <location>
        <begin position="38"/>
        <end position="59"/>
    </location>
</feature>
<evidence type="ECO:0000256" key="1">
    <source>
        <dbReference type="SAM" id="MobiDB-lite"/>
    </source>
</evidence>
<keyword evidence="2" id="KW-0812">Transmembrane</keyword>
<accession>A0ABN3SQL8</accession>
<evidence type="ECO:0000256" key="2">
    <source>
        <dbReference type="SAM" id="Phobius"/>
    </source>
</evidence>
<name>A0ABN3SQL8_9ACTN</name>
<keyword evidence="2" id="KW-1133">Transmembrane helix</keyword>
<feature type="compositionally biased region" description="Gly residues" evidence="1">
    <location>
        <begin position="9"/>
        <end position="18"/>
    </location>
</feature>
<reference evidence="3 4" key="1">
    <citation type="journal article" date="2019" name="Int. J. Syst. Evol. Microbiol.">
        <title>The Global Catalogue of Microorganisms (GCM) 10K type strain sequencing project: providing services to taxonomists for standard genome sequencing and annotation.</title>
        <authorList>
            <consortium name="The Broad Institute Genomics Platform"/>
            <consortium name="The Broad Institute Genome Sequencing Center for Infectious Disease"/>
            <person name="Wu L."/>
            <person name="Ma J."/>
        </authorList>
    </citation>
    <scope>NUCLEOTIDE SEQUENCE [LARGE SCALE GENOMIC DNA]</scope>
    <source>
        <strain evidence="3 4">JCM 4531</strain>
    </source>
</reference>
<feature type="region of interest" description="Disordered" evidence="1">
    <location>
        <begin position="1"/>
        <end position="29"/>
    </location>
</feature>
<organism evidence="3 4">
    <name type="scientific">Streptomyces violaceolatus</name>
    <dbReference type="NCBI Taxonomy" id="67378"/>
    <lineage>
        <taxon>Bacteria</taxon>
        <taxon>Bacillati</taxon>
        <taxon>Actinomycetota</taxon>
        <taxon>Actinomycetes</taxon>
        <taxon>Kitasatosporales</taxon>
        <taxon>Streptomycetaceae</taxon>
        <taxon>Streptomyces</taxon>
        <taxon>Streptomyces violaceoruber group</taxon>
    </lineage>
</organism>
<gene>
    <name evidence="3" type="ORF">GCM10010310_33020</name>
</gene>
<sequence length="96" mass="9603">MGRSRPGSGDRGPAGLGSGPRVEGRHTGVPARFRTDPWLTAALVVSSAAILCSGAYGVLKTVAAVADPRVADVAVDVAVPDTASLVRPVRPGTLSG</sequence>
<comment type="caution">
    <text evidence="3">The sequence shown here is derived from an EMBL/GenBank/DDBJ whole genome shotgun (WGS) entry which is preliminary data.</text>
</comment>
<keyword evidence="4" id="KW-1185">Reference proteome</keyword>